<name>A0AAD4MIU8_9BILA</name>
<organism evidence="2 3">
    <name type="scientific">Ditylenchus destructor</name>
    <dbReference type="NCBI Taxonomy" id="166010"/>
    <lineage>
        <taxon>Eukaryota</taxon>
        <taxon>Metazoa</taxon>
        <taxon>Ecdysozoa</taxon>
        <taxon>Nematoda</taxon>
        <taxon>Chromadorea</taxon>
        <taxon>Rhabditida</taxon>
        <taxon>Tylenchina</taxon>
        <taxon>Tylenchomorpha</taxon>
        <taxon>Sphaerularioidea</taxon>
        <taxon>Anguinidae</taxon>
        <taxon>Anguininae</taxon>
        <taxon>Ditylenchus</taxon>
    </lineage>
</organism>
<dbReference type="Proteomes" id="UP001201812">
    <property type="component" value="Unassembled WGS sequence"/>
</dbReference>
<protein>
    <submittedName>
        <fullName evidence="2">Pao retrotransposon peptidase family protein</fullName>
    </submittedName>
</protein>
<keyword evidence="1" id="KW-0175">Coiled coil</keyword>
<gene>
    <name evidence="2" type="ORF">DdX_19844</name>
</gene>
<keyword evidence="3" id="KW-1185">Reference proteome</keyword>
<evidence type="ECO:0000313" key="2">
    <source>
        <dbReference type="EMBL" id="KAI1694952.1"/>
    </source>
</evidence>
<dbReference type="AlphaFoldDB" id="A0AAD4MIU8"/>
<dbReference type="EMBL" id="JAKKPZ010000456">
    <property type="protein sequence ID" value="KAI1694952.1"/>
    <property type="molecule type" value="Genomic_DNA"/>
</dbReference>
<dbReference type="PANTHER" id="PTHR47331">
    <property type="entry name" value="PHD-TYPE DOMAIN-CONTAINING PROTEIN"/>
    <property type="match status" value="1"/>
</dbReference>
<feature type="coiled-coil region" evidence="1">
    <location>
        <begin position="106"/>
        <end position="136"/>
    </location>
</feature>
<comment type="caution">
    <text evidence="2">The sequence shown here is derived from an EMBL/GenBank/DDBJ whole genome shotgun (WGS) entry which is preliminary data.</text>
</comment>
<evidence type="ECO:0000313" key="3">
    <source>
        <dbReference type="Proteomes" id="UP001201812"/>
    </source>
</evidence>
<accession>A0AAD4MIU8</accession>
<dbReference type="Pfam" id="PF03564">
    <property type="entry name" value="DUF1759"/>
    <property type="match status" value="1"/>
</dbReference>
<dbReference type="InterPro" id="IPR005312">
    <property type="entry name" value="DUF1759"/>
</dbReference>
<reference evidence="2" key="1">
    <citation type="submission" date="2022-01" db="EMBL/GenBank/DDBJ databases">
        <title>Genome Sequence Resource for Two Populations of Ditylenchus destructor, the Migratory Endoparasitic Phytonematode.</title>
        <authorList>
            <person name="Zhang H."/>
            <person name="Lin R."/>
            <person name="Xie B."/>
        </authorList>
    </citation>
    <scope>NUCLEOTIDE SEQUENCE</scope>
    <source>
        <strain evidence="2">BazhouSP</strain>
    </source>
</reference>
<evidence type="ECO:0000256" key="1">
    <source>
        <dbReference type="SAM" id="Coils"/>
    </source>
</evidence>
<sequence>MAEQIKAGLVPHTTALTAKLDSLPEFQVPSLATDQPIEDYREQLDDLDIQLSESVLALKSRMDSIEKWQEKWLHYITAIDDDTARIRAGNEYNTTVRGPRGPIELMEEAELKIQSLTIIKEKIKKVNAKLDRQQTNLSLATIAQSPPQAQIQSPPQSNQITEPIVQMAPPKLRIFDGDILMWSEWWDSFTRLVDKKQWDDGYKLDQLVNHLSGRAHKYIQGYAGDPKNYAIVKERLQKKFGDNEVILDRLHKDLTHLPKAQNTSEIPKVVETIECICRQLEAKGENLEQRHIRQMIESKFPLWFVTDMYMQRGADWNVTKMRQYLEKWVDVREQAREAMDSNPPTYLHKNPKHERNPNNMNTGSVMVSNNSFTDKNKKSPKYPCFFVEKIIGTTNVAHIIQLKRESNV</sequence>
<proteinExistence type="predicted"/>